<dbReference type="Pfam" id="PF12802">
    <property type="entry name" value="MarR_2"/>
    <property type="match status" value="1"/>
</dbReference>
<evidence type="ECO:0000313" key="6">
    <source>
        <dbReference type="Proteomes" id="UP000618943"/>
    </source>
</evidence>
<evidence type="ECO:0000256" key="1">
    <source>
        <dbReference type="ARBA" id="ARBA00023015"/>
    </source>
</evidence>
<organism evidence="5 6">
    <name type="scientific">Viridibacillus soli</name>
    <dbReference type="NCBI Taxonomy" id="2798301"/>
    <lineage>
        <taxon>Bacteria</taxon>
        <taxon>Bacillati</taxon>
        <taxon>Bacillota</taxon>
        <taxon>Bacilli</taxon>
        <taxon>Bacillales</taxon>
        <taxon>Caryophanaceae</taxon>
        <taxon>Viridibacillus</taxon>
    </lineage>
</organism>
<dbReference type="SUPFAM" id="SSF46785">
    <property type="entry name" value="Winged helix' DNA-binding domain"/>
    <property type="match status" value="1"/>
</dbReference>
<evidence type="ECO:0000256" key="3">
    <source>
        <dbReference type="ARBA" id="ARBA00023163"/>
    </source>
</evidence>
<gene>
    <name evidence="5" type="ORF">JFL43_20085</name>
</gene>
<dbReference type="InterPro" id="IPR000835">
    <property type="entry name" value="HTH_MarR-typ"/>
</dbReference>
<dbReference type="Proteomes" id="UP000618943">
    <property type="component" value="Unassembled WGS sequence"/>
</dbReference>
<dbReference type="SMART" id="SM00347">
    <property type="entry name" value="HTH_MARR"/>
    <property type="match status" value="1"/>
</dbReference>
<keyword evidence="1" id="KW-0805">Transcription regulation</keyword>
<feature type="domain" description="HTH marR-type" evidence="4">
    <location>
        <begin position="11"/>
        <end position="143"/>
    </location>
</feature>
<accession>A0ABS1HCF1</accession>
<evidence type="ECO:0000256" key="2">
    <source>
        <dbReference type="ARBA" id="ARBA00023125"/>
    </source>
</evidence>
<dbReference type="InterPro" id="IPR036388">
    <property type="entry name" value="WH-like_DNA-bd_sf"/>
</dbReference>
<reference evidence="5 6" key="1">
    <citation type="submission" date="2020-12" db="EMBL/GenBank/DDBJ databases">
        <title>YIM B01967 draft genome.</title>
        <authorList>
            <person name="Yan X."/>
        </authorList>
    </citation>
    <scope>NUCLEOTIDE SEQUENCE [LARGE SCALE GENOMIC DNA]</scope>
    <source>
        <strain evidence="5 6">YIM B01967</strain>
    </source>
</reference>
<dbReference type="InterPro" id="IPR039422">
    <property type="entry name" value="MarR/SlyA-like"/>
</dbReference>
<dbReference type="InterPro" id="IPR023187">
    <property type="entry name" value="Tscrpt_reg_MarR-type_CS"/>
</dbReference>
<keyword evidence="6" id="KW-1185">Reference proteome</keyword>
<dbReference type="InterPro" id="IPR036390">
    <property type="entry name" value="WH_DNA-bd_sf"/>
</dbReference>
<dbReference type="PANTHER" id="PTHR33164:SF43">
    <property type="entry name" value="HTH-TYPE TRANSCRIPTIONAL REPRESSOR YETL"/>
    <property type="match status" value="1"/>
</dbReference>
<dbReference type="Gene3D" id="1.10.10.10">
    <property type="entry name" value="Winged helix-like DNA-binding domain superfamily/Winged helix DNA-binding domain"/>
    <property type="match status" value="1"/>
</dbReference>
<keyword evidence="3" id="KW-0804">Transcription</keyword>
<comment type="caution">
    <text evidence="5">The sequence shown here is derived from an EMBL/GenBank/DDBJ whole genome shotgun (WGS) entry which is preliminary data.</text>
</comment>
<dbReference type="PROSITE" id="PS01117">
    <property type="entry name" value="HTH_MARR_1"/>
    <property type="match status" value="1"/>
</dbReference>
<name>A0ABS1HCF1_9BACL</name>
<dbReference type="EMBL" id="JAEOAH010000048">
    <property type="protein sequence ID" value="MBK3497089.1"/>
    <property type="molecule type" value="Genomic_DNA"/>
</dbReference>
<keyword evidence="2" id="KW-0238">DNA-binding</keyword>
<proteinExistence type="predicted"/>
<evidence type="ECO:0000313" key="5">
    <source>
        <dbReference type="EMBL" id="MBK3497089.1"/>
    </source>
</evidence>
<sequence>MSSEKKSSIRSDELLHSFWHVSHSIRRIVHRTALANDLTVPQYALLITIAPFEEMTQKQLGKATFYPKSTLSQAVDGLVQAELIKRNPVEDNRREMQLTLSEKGRLLYDKMQLQESNIQQVFEKATQSLGVKQYDELLSTHLQIATFLEEEANEKGECTK</sequence>
<dbReference type="RefSeq" id="WP_200750391.1">
    <property type="nucleotide sequence ID" value="NZ_JAEOAH010000048.1"/>
</dbReference>
<protein>
    <submittedName>
        <fullName evidence="5">MarR family transcriptional regulator</fullName>
    </submittedName>
</protein>
<dbReference type="PROSITE" id="PS50995">
    <property type="entry name" value="HTH_MARR_2"/>
    <property type="match status" value="1"/>
</dbReference>
<evidence type="ECO:0000259" key="4">
    <source>
        <dbReference type="PROSITE" id="PS50995"/>
    </source>
</evidence>
<dbReference type="PANTHER" id="PTHR33164">
    <property type="entry name" value="TRANSCRIPTIONAL REGULATOR, MARR FAMILY"/>
    <property type="match status" value="1"/>
</dbReference>